<gene>
    <name evidence="3" type="ORF">SAMN05192530_101583</name>
</gene>
<dbReference type="InterPro" id="IPR009936">
    <property type="entry name" value="DUF1468"/>
</dbReference>
<evidence type="ECO:0000256" key="1">
    <source>
        <dbReference type="SAM" id="Phobius"/>
    </source>
</evidence>
<feature type="domain" description="DUF1468" evidence="2">
    <location>
        <begin position="19"/>
        <end position="154"/>
    </location>
</feature>
<feature type="transmembrane region" description="Helical" evidence="1">
    <location>
        <begin position="130"/>
        <end position="153"/>
    </location>
</feature>
<keyword evidence="1" id="KW-0472">Membrane</keyword>
<evidence type="ECO:0000259" key="2">
    <source>
        <dbReference type="Pfam" id="PF07331"/>
    </source>
</evidence>
<protein>
    <submittedName>
        <fullName evidence="3">Putative tricarboxylic transport membrane protein</fullName>
    </submittedName>
</protein>
<name>A0A1H0D3Q6_9HYPH</name>
<keyword evidence="4" id="KW-1185">Reference proteome</keyword>
<evidence type="ECO:0000313" key="4">
    <source>
        <dbReference type="Proteomes" id="UP000198793"/>
    </source>
</evidence>
<organism evidence="3 4">
    <name type="scientific">Aureimonas jatrophae</name>
    <dbReference type="NCBI Taxonomy" id="1166073"/>
    <lineage>
        <taxon>Bacteria</taxon>
        <taxon>Pseudomonadati</taxon>
        <taxon>Pseudomonadota</taxon>
        <taxon>Alphaproteobacteria</taxon>
        <taxon>Hyphomicrobiales</taxon>
        <taxon>Aurantimonadaceae</taxon>
        <taxon>Aureimonas</taxon>
    </lineage>
</organism>
<feature type="transmembrane region" description="Helical" evidence="1">
    <location>
        <begin position="107"/>
        <end position="123"/>
    </location>
</feature>
<dbReference type="RefSeq" id="WP_090668529.1">
    <property type="nucleotide sequence ID" value="NZ_FNIT01000001.1"/>
</dbReference>
<reference evidence="3 4" key="1">
    <citation type="submission" date="2016-10" db="EMBL/GenBank/DDBJ databases">
        <authorList>
            <person name="de Groot N.N."/>
        </authorList>
    </citation>
    <scope>NUCLEOTIDE SEQUENCE [LARGE SCALE GENOMIC DNA]</scope>
    <source>
        <strain evidence="4">L7-484,KACC 16230,DSM 25025</strain>
    </source>
</reference>
<accession>A0A1H0D3Q6</accession>
<evidence type="ECO:0000313" key="3">
    <source>
        <dbReference type="EMBL" id="SDN64748.1"/>
    </source>
</evidence>
<feature type="transmembrane region" description="Helical" evidence="1">
    <location>
        <begin position="50"/>
        <end position="71"/>
    </location>
</feature>
<proteinExistence type="predicted"/>
<dbReference type="Pfam" id="PF07331">
    <property type="entry name" value="TctB"/>
    <property type="match status" value="1"/>
</dbReference>
<keyword evidence="1" id="KW-1133">Transmembrane helix</keyword>
<dbReference type="OrthoDB" id="5186924at2"/>
<dbReference type="AlphaFoldDB" id="A0A1H0D3Q6"/>
<feature type="transmembrane region" description="Helical" evidence="1">
    <location>
        <begin position="83"/>
        <end position="101"/>
    </location>
</feature>
<dbReference type="STRING" id="1166073.SAMN05192530_101583"/>
<dbReference type="Proteomes" id="UP000198793">
    <property type="component" value="Unassembled WGS sequence"/>
</dbReference>
<dbReference type="EMBL" id="FNIT01000001">
    <property type="protein sequence ID" value="SDN64748.1"/>
    <property type="molecule type" value="Genomic_DNA"/>
</dbReference>
<feature type="transmembrane region" description="Helical" evidence="1">
    <location>
        <begin position="18"/>
        <end position="38"/>
    </location>
</feature>
<keyword evidence="1" id="KW-0812">Transmembrane</keyword>
<sequence length="162" mass="16872">MTDTSTTAPTRRGLDRNVVAGLIFVAIAAAFGWEASHYDMGRAIRMGPGFIPMTLAILLAILGLLVLMAGLRAPDHAESSGPVAWKGVVLVCAALLVFGRFGGQLGLVPTVLVCTFAVAMASVRNTLLSAAAIAVVMALLCWLIFKVGLGITLPTFGPLFAF</sequence>